<organism evidence="2 3">
    <name type="scientific">Streptococcus mitis</name>
    <dbReference type="NCBI Taxonomy" id="28037"/>
    <lineage>
        <taxon>Bacteria</taxon>
        <taxon>Bacillati</taxon>
        <taxon>Bacillota</taxon>
        <taxon>Bacilli</taxon>
        <taxon>Lactobacillales</taxon>
        <taxon>Streptococcaceae</taxon>
        <taxon>Streptococcus</taxon>
        <taxon>Streptococcus mitis group</taxon>
    </lineage>
</organism>
<accession>A0A081R0B7</accession>
<proteinExistence type="predicted"/>
<feature type="coiled-coil region" evidence="1">
    <location>
        <begin position="10"/>
        <end position="139"/>
    </location>
</feature>
<evidence type="ECO:0000256" key="1">
    <source>
        <dbReference type="SAM" id="Coils"/>
    </source>
</evidence>
<gene>
    <name evidence="2" type="ORF">SK608_0529</name>
</gene>
<name>A0A081R0B7_STRMT</name>
<protein>
    <submittedName>
        <fullName evidence="2">Uncharacterized protein</fullName>
    </submittedName>
</protein>
<evidence type="ECO:0000313" key="2">
    <source>
        <dbReference type="EMBL" id="KEQ48640.1"/>
    </source>
</evidence>
<dbReference type="AlphaFoldDB" id="A0A081R0B7"/>
<dbReference type="Proteomes" id="UP000028022">
    <property type="component" value="Unassembled WGS sequence"/>
</dbReference>
<keyword evidence="1" id="KW-0175">Coiled coil</keyword>
<comment type="caution">
    <text evidence="2">The sequence shown here is derived from an EMBL/GenBank/DDBJ whole genome shotgun (WGS) entry which is preliminary data.</text>
</comment>
<evidence type="ECO:0000313" key="3">
    <source>
        <dbReference type="Proteomes" id="UP000028022"/>
    </source>
</evidence>
<dbReference type="EMBL" id="JPFZ01000008">
    <property type="protein sequence ID" value="KEQ48640.1"/>
    <property type="molecule type" value="Genomic_DNA"/>
</dbReference>
<reference evidence="2 3" key="1">
    <citation type="submission" date="2014-05" db="EMBL/GenBank/DDBJ databases">
        <authorList>
            <person name="Daugherty S.C."/>
            <person name="Tallon L.J."/>
            <person name="Sadzewicz L."/>
            <person name="Kilian M."/>
            <person name="Tettelin H."/>
        </authorList>
    </citation>
    <scope>NUCLEOTIDE SEQUENCE [LARGE SCALE GENOMIC DNA]</scope>
    <source>
        <strain evidence="2 3">SK608</strain>
    </source>
</reference>
<sequence length="176" mass="21446">MDKEKVFLLLEELNDKKNKIRGAREKLDKKRKNIVRKQDVSFDNIDEFLSNNSETIEQLERMEESIKLLEKQFENDEWELSLALFEYIFKETKRQAENKNVYKRYQKKLKQILNAFDEIQNLKKEVEEINNSVVKELSQKYQLSRYRTEVYPHTILPFFLESPKDYHKAKEYLENN</sequence>